<feature type="transmembrane region" description="Helical" evidence="1">
    <location>
        <begin position="171"/>
        <end position="192"/>
    </location>
</feature>
<feature type="transmembrane region" description="Helical" evidence="1">
    <location>
        <begin position="6"/>
        <end position="26"/>
    </location>
</feature>
<accession>A0A0K2UWH9</accession>
<feature type="non-terminal residue" evidence="2">
    <location>
        <position position="250"/>
    </location>
</feature>
<feature type="transmembrane region" description="Helical" evidence="1">
    <location>
        <begin position="198"/>
        <end position="218"/>
    </location>
</feature>
<feature type="transmembrane region" description="Helical" evidence="1">
    <location>
        <begin position="38"/>
        <end position="62"/>
    </location>
</feature>
<name>A0A0K2UWH9_LEPSM</name>
<evidence type="ECO:0000256" key="1">
    <source>
        <dbReference type="SAM" id="Phobius"/>
    </source>
</evidence>
<keyword evidence="1" id="KW-0812">Transmembrane</keyword>
<reference evidence="2" key="1">
    <citation type="submission" date="2014-05" db="EMBL/GenBank/DDBJ databases">
        <authorList>
            <person name="Chronopoulou M."/>
        </authorList>
    </citation>
    <scope>NUCLEOTIDE SEQUENCE</scope>
    <source>
        <tissue evidence="2">Whole organism</tissue>
    </source>
</reference>
<dbReference type="AlphaFoldDB" id="A0A0K2UWH9"/>
<sequence>MPHIIIAIVIAYIISIILNGVALKDLSSKFGKGLTYQFLFAYFFFAGSNAVFWILIMLFEYLAVDESFTYFSLGLFHFSDEIKSSFILSLGMDIILTQSSLRNRKIIFTLITTLPGILWFILYESFPNDDYLINAIDVLINSLLSFILYVSMYGKLRSLSFVQEPGASKSILLFVLKQWLYFIYAIYFMVIFEKAVGGYFKLLISFLDPLFYILLVTYKSPLTHKFVYPWIHSQEERDHFNDLRTVTNST</sequence>
<proteinExistence type="predicted"/>
<organism evidence="2">
    <name type="scientific">Lepeophtheirus salmonis</name>
    <name type="common">Salmon louse</name>
    <name type="synonym">Caligus salmonis</name>
    <dbReference type="NCBI Taxonomy" id="72036"/>
    <lineage>
        <taxon>Eukaryota</taxon>
        <taxon>Metazoa</taxon>
        <taxon>Ecdysozoa</taxon>
        <taxon>Arthropoda</taxon>
        <taxon>Crustacea</taxon>
        <taxon>Multicrustacea</taxon>
        <taxon>Hexanauplia</taxon>
        <taxon>Copepoda</taxon>
        <taxon>Siphonostomatoida</taxon>
        <taxon>Caligidae</taxon>
        <taxon>Lepeophtheirus</taxon>
    </lineage>
</organism>
<evidence type="ECO:0000313" key="2">
    <source>
        <dbReference type="EMBL" id="CDW42425.1"/>
    </source>
</evidence>
<feature type="transmembrane region" description="Helical" evidence="1">
    <location>
        <begin position="131"/>
        <end position="150"/>
    </location>
</feature>
<protein>
    <submittedName>
        <fullName evidence="2">Uncharacterized protein</fullName>
    </submittedName>
</protein>
<feature type="transmembrane region" description="Helical" evidence="1">
    <location>
        <begin position="106"/>
        <end position="125"/>
    </location>
</feature>
<keyword evidence="1" id="KW-0472">Membrane</keyword>
<keyword evidence="1" id="KW-1133">Transmembrane helix</keyword>
<dbReference type="EMBL" id="HACA01025064">
    <property type="protein sequence ID" value="CDW42425.1"/>
    <property type="molecule type" value="Transcribed_RNA"/>
</dbReference>